<name>A0ABN3JZV5_9ACTN</name>
<comment type="caution">
    <text evidence="1">The sequence shown here is derived from an EMBL/GenBank/DDBJ whole genome shotgun (WGS) entry which is preliminary data.</text>
</comment>
<organism evidence="1 2">
    <name type="scientific">Streptomyces glaucus</name>
    <dbReference type="NCBI Taxonomy" id="284029"/>
    <lineage>
        <taxon>Bacteria</taxon>
        <taxon>Bacillati</taxon>
        <taxon>Actinomycetota</taxon>
        <taxon>Actinomycetes</taxon>
        <taxon>Kitasatosporales</taxon>
        <taxon>Streptomycetaceae</taxon>
        <taxon>Streptomyces</taxon>
    </lineage>
</organism>
<gene>
    <name evidence="1" type="ORF">GCM10010421_39040</name>
</gene>
<evidence type="ECO:0000313" key="1">
    <source>
        <dbReference type="EMBL" id="GAA2444122.1"/>
    </source>
</evidence>
<evidence type="ECO:0008006" key="3">
    <source>
        <dbReference type="Google" id="ProtNLM"/>
    </source>
</evidence>
<proteinExistence type="predicted"/>
<dbReference type="Proteomes" id="UP001500460">
    <property type="component" value="Unassembled WGS sequence"/>
</dbReference>
<reference evidence="1 2" key="1">
    <citation type="journal article" date="2019" name="Int. J. Syst. Evol. Microbiol.">
        <title>The Global Catalogue of Microorganisms (GCM) 10K type strain sequencing project: providing services to taxonomists for standard genome sequencing and annotation.</title>
        <authorList>
            <consortium name="The Broad Institute Genomics Platform"/>
            <consortium name="The Broad Institute Genome Sequencing Center for Infectious Disease"/>
            <person name="Wu L."/>
            <person name="Ma J."/>
        </authorList>
    </citation>
    <scope>NUCLEOTIDE SEQUENCE [LARGE SCALE GENOMIC DNA]</scope>
    <source>
        <strain evidence="1 2">JCM 6922</strain>
    </source>
</reference>
<protein>
    <recommendedName>
        <fullName evidence="3">Secreted protein</fullName>
    </recommendedName>
</protein>
<keyword evidence="2" id="KW-1185">Reference proteome</keyword>
<dbReference type="EMBL" id="BAAATK010000025">
    <property type="protein sequence ID" value="GAA2444122.1"/>
    <property type="molecule type" value="Genomic_DNA"/>
</dbReference>
<accession>A0ABN3JZV5</accession>
<sequence length="77" mass="7559">MTAVRLRRVAVPVAGASGEVAEEDIVVSSRAGRQDGALVPGCKGRGAGAARAAGGEDGRSMPPSCGLRVGSLELAVA</sequence>
<evidence type="ECO:0000313" key="2">
    <source>
        <dbReference type="Proteomes" id="UP001500460"/>
    </source>
</evidence>